<feature type="signal peptide" evidence="3">
    <location>
        <begin position="1"/>
        <end position="25"/>
    </location>
</feature>
<evidence type="ECO:0000256" key="2">
    <source>
        <dbReference type="SAM" id="Phobius"/>
    </source>
</evidence>
<feature type="transmembrane region" description="Helical" evidence="2">
    <location>
        <begin position="381"/>
        <end position="404"/>
    </location>
</feature>
<protein>
    <recommendedName>
        <fullName evidence="4">Apple domain-containing protein</fullName>
    </recommendedName>
</protein>
<keyword evidence="2" id="KW-0812">Transmembrane</keyword>
<name>A0A8H7MGJ8_9PLEO</name>
<reference evidence="5" key="2">
    <citation type="submission" date="2020-09" db="EMBL/GenBank/DDBJ databases">
        <title>Reference genome assembly for Australian Ascochyta lentis isolate Al4.</title>
        <authorList>
            <person name="Lee R.C."/>
            <person name="Farfan-Caceres L.M."/>
            <person name="Debler J.W."/>
            <person name="Williams A.H."/>
            <person name="Henares B.M."/>
        </authorList>
    </citation>
    <scope>NUCLEOTIDE SEQUENCE</scope>
    <source>
        <strain evidence="5">Al4</strain>
    </source>
</reference>
<keyword evidence="3" id="KW-0732">Signal</keyword>
<dbReference type="AlphaFoldDB" id="A0A8H7MGJ8"/>
<feature type="region of interest" description="Disordered" evidence="1">
    <location>
        <begin position="353"/>
        <end position="378"/>
    </location>
</feature>
<organism evidence="5 6">
    <name type="scientific">Ascochyta lentis</name>
    <dbReference type="NCBI Taxonomy" id="205686"/>
    <lineage>
        <taxon>Eukaryota</taxon>
        <taxon>Fungi</taxon>
        <taxon>Dikarya</taxon>
        <taxon>Ascomycota</taxon>
        <taxon>Pezizomycotina</taxon>
        <taxon>Dothideomycetes</taxon>
        <taxon>Pleosporomycetidae</taxon>
        <taxon>Pleosporales</taxon>
        <taxon>Pleosporineae</taxon>
        <taxon>Didymellaceae</taxon>
        <taxon>Ascochyta</taxon>
    </lineage>
</organism>
<keyword evidence="2" id="KW-0472">Membrane</keyword>
<evidence type="ECO:0000256" key="3">
    <source>
        <dbReference type="SAM" id="SignalP"/>
    </source>
</evidence>
<feature type="domain" description="Apple" evidence="4">
    <location>
        <begin position="197"/>
        <end position="230"/>
    </location>
</feature>
<dbReference type="Gene3D" id="3.50.4.10">
    <property type="entry name" value="Hepatocyte Growth Factor"/>
    <property type="match status" value="1"/>
</dbReference>
<sequence>MVNLSTSSLLALMWASAALATPVFAEPISSRNLEVRDDAVCPDGYTSKNGMSFTTYCKQNNPFNDAYGPFNSPSMEDCMEHCSRYWGKSEGCYGVVWREDNQCWIRNSTTSLTGVKDSTDGTHSALVASDTYNKISTTCPETDLSTHTLDGVPGLGYTVHCNKVIDSTFDTCWSGYPKPCWDAQHLDGHFIGFYHTTTLEECVRICTDQSPLCKAVSWNPGYEIGFANCWPKSGFSDNDMSTPSAKDGILHTVTITSFDRVDADCPSSQDYTASGNNNFKIHCGQLNEGTNITSIHTQNITSCMDSCATTDKCVGVVFDSTLQNGFNNCYLQNTTSTISNKASATFAALSGSSIPSSSSSSTPGNSTSGSSSPSNDSGSKAWIAGPVVGGLAGLAIIGGAIFLWRRRKNANTPRNEGDTSGHYDVAPAYSPGLTPHGAPHQTGYYDADPMSEADASAARNELPETTKYAHRTGEGQVHEAP</sequence>
<feature type="chain" id="PRO_5034655389" description="Apple domain-containing protein" evidence="3">
    <location>
        <begin position="26"/>
        <end position="481"/>
    </location>
</feature>
<reference evidence="5" key="1">
    <citation type="submission" date="2018-12" db="EMBL/GenBank/DDBJ databases">
        <authorList>
            <person name="Syme R.A."/>
            <person name="Farfan-Caceres L."/>
            <person name="Lichtenzveig J."/>
        </authorList>
    </citation>
    <scope>NUCLEOTIDE SEQUENCE</scope>
    <source>
        <strain evidence="5">Al4</strain>
    </source>
</reference>
<proteinExistence type="predicted"/>
<dbReference type="Proteomes" id="UP000651452">
    <property type="component" value="Unassembled WGS sequence"/>
</dbReference>
<evidence type="ECO:0000313" key="5">
    <source>
        <dbReference type="EMBL" id="KAF9693985.1"/>
    </source>
</evidence>
<feature type="region of interest" description="Disordered" evidence="1">
    <location>
        <begin position="411"/>
        <end position="481"/>
    </location>
</feature>
<keyword evidence="6" id="KW-1185">Reference proteome</keyword>
<accession>A0A8H7MGJ8</accession>
<dbReference type="CDD" id="cd12087">
    <property type="entry name" value="TM_EGFR-like"/>
    <property type="match status" value="1"/>
</dbReference>
<gene>
    <name evidence="5" type="ORF">EKO04_007829</name>
</gene>
<evidence type="ECO:0000256" key="1">
    <source>
        <dbReference type="SAM" id="MobiDB-lite"/>
    </source>
</evidence>
<feature type="domain" description="Apple" evidence="4">
    <location>
        <begin position="68"/>
        <end position="99"/>
    </location>
</feature>
<dbReference type="InterPro" id="IPR003609">
    <property type="entry name" value="Pan_app"/>
</dbReference>
<dbReference type="EMBL" id="RZGK01000014">
    <property type="protein sequence ID" value="KAF9693985.1"/>
    <property type="molecule type" value="Genomic_DNA"/>
</dbReference>
<keyword evidence="2" id="KW-1133">Transmembrane helix</keyword>
<comment type="caution">
    <text evidence="5">The sequence shown here is derived from an EMBL/GenBank/DDBJ whole genome shotgun (WGS) entry which is preliminary data.</text>
</comment>
<dbReference type="Pfam" id="PF14295">
    <property type="entry name" value="PAN_4"/>
    <property type="match status" value="3"/>
</dbReference>
<evidence type="ECO:0000313" key="6">
    <source>
        <dbReference type="Proteomes" id="UP000651452"/>
    </source>
</evidence>
<evidence type="ECO:0000259" key="4">
    <source>
        <dbReference type="Pfam" id="PF14295"/>
    </source>
</evidence>
<dbReference type="OrthoDB" id="3943216at2759"/>
<feature type="compositionally biased region" description="Basic and acidic residues" evidence="1">
    <location>
        <begin position="471"/>
        <end position="481"/>
    </location>
</feature>
<feature type="domain" description="Apple" evidence="4">
    <location>
        <begin position="290"/>
        <end position="332"/>
    </location>
</feature>